<evidence type="ECO:0000256" key="2">
    <source>
        <dbReference type="ARBA" id="ARBA00022763"/>
    </source>
</evidence>
<dbReference type="Gene3D" id="2.10.109.10">
    <property type="entry name" value="Umud Fragment, subunit A"/>
    <property type="match status" value="1"/>
</dbReference>
<dbReference type="Pfam" id="PF00717">
    <property type="entry name" value="Peptidase_S24"/>
    <property type="match status" value="1"/>
</dbReference>
<evidence type="ECO:0000259" key="8">
    <source>
        <dbReference type="Pfam" id="PF00717"/>
    </source>
</evidence>
<dbReference type="EMBL" id="LUUI01000014">
    <property type="protein sequence ID" value="OAI21300.1"/>
    <property type="molecule type" value="Genomic_DNA"/>
</dbReference>
<sequence length="139" mass="15366">MAVFKPAQRPIKFRLPLFAGQVSAGFPSPAADYVDKSLSLDELLIQKPAATFFVRAQGESMLGAGIHPNDILVVDRSLKPVSGKIVICALNGELTVKRLLQKNQQWLLRAENRHYPDIVLTDDLELVVWGVVTNVIHPL</sequence>
<dbReference type="PANTHER" id="PTHR33516:SF2">
    <property type="entry name" value="LEXA REPRESSOR-RELATED"/>
    <property type="match status" value="1"/>
</dbReference>
<evidence type="ECO:0000256" key="3">
    <source>
        <dbReference type="ARBA" id="ARBA00022801"/>
    </source>
</evidence>
<proteinExistence type="inferred from homology"/>
<dbReference type="AlphaFoldDB" id="A0A177NW37"/>
<dbReference type="GO" id="GO:0003677">
    <property type="term" value="F:DNA binding"/>
    <property type="evidence" value="ECO:0007669"/>
    <property type="project" value="InterPro"/>
</dbReference>
<dbReference type="CDD" id="cd06529">
    <property type="entry name" value="S24_LexA-like"/>
    <property type="match status" value="1"/>
</dbReference>
<dbReference type="Proteomes" id="UP000078476">
    <property type="component" value="Unassembled WGS sequence"/>
</dbReference>
<comment type="similarity">
    <text evidence="1 7">Belongs to the peptidase S24 family.</text>
</comment>
<keyword evidence="2" id="KW-0227">DNA damage</keyword>
<keyword evidence="4 7" id="KW-0068">Autocatalytic cleavage</keyword>
<evidence type="ECO:0000256" key="4">
    <source>
        <dbReference type="ARBA" id="ARBA00022813"/>
    </source>
</evidence>
<evidence type="ECO:0000256" key="7">
    <source>
        <dbReference type="RuleBase" id="RU003991"/>
    </source>
</evidence>
<feature type="domain" description="Peptidase S24/S26A/S26B/S26C" evidence="8">
    <location>
        <begin position="16"/>
        <end position="132"/>
    </location>
</feature>
<evidence type="ECO:0000256" key="5">
    <source>
        <dbReference type="ARBA" id="ARBA00023204"/>
    </source>
</evidence>
<dbReference type="PRINTS" id="PR00726">
    <property type="entry name" value="LEXASERPTASE"/>
</dbReference>
<dbReference type="NCBIfam" id="NF007621">
    <property type="entry name" value="PRK10276.1"/>
    <property type="match status" value="1"/>
</dbReference>
<reference evidence="9 10" key="1">
    <citation type="submission" date="2016-03" db="EMBL/GenBank/DDBJ databases">
        <authorList>
            <person name="Ploux O."/>
        </authorList>
    </citation>
    <scope>NUCLEOTIDE SEQUENCE [LARGE SCALE GENOMIC DNA]</scope>
    <source>
        <strain evidence="9 10">R-45370</strain>
    </source>
</reference>
<dbReference type="GO" id="GO:0016787">
    <property type="term" value="F:hydrolase activity"/>
    <property type="evidence" value="ECO:0007669"/>
    <property type="project" value="UniProtKB-KW"/>
</dbReference>
<dbReference type="InterPro" id="IPR006197">
    <property type="entry name" value="Peptidase_S24_LexA"/>
</dbReference>
<gene>
    <name evidence="9" type="ORF">A1359_19465</name>
</gene>
<keyword evidence="10" id="KW-1185">Reference proteome</keyword>
<name>A0A177NW37_9GAMM</name>
<dbReference type="GO" id="GO:0006355">
    <property type="term" value="P:regulation of DNA-templated transcription"/>
    <property type="evidence" value="ECO:0007669"/>
    <property type="project" value="InterPro"/>
</dbReference>
<dbReference type="GO" id="GO:0006281">
    <property type="term" value="P:DNA repair"/>
    <property type="evidence" value="ECO:0007669"/>
    <property type="project" value="UniProtKB-KW"/>
</dbReference>
<evidence type="ECO:0000256" key="1">
    <source>
        <dbReference type="ARBA" id="ARBA00007484"/>
    </source>
</evidence>
<organism evidence="9 10">
    <name type="scientific">Methylomonas lenta</name>
    <dbReference type="NCBI Taxonomy" id="980561"/>
    <lineage>
        <taxon>Bacteria</taxon>
        <taxon>Pseudomonadati</taxon>
        <taxon>Pseudomonadota</taxon>
        <taxon>Gammaproteobacteria</taxon>
        <taxon>Methylococcales</taxon>
        <taxon>Methylococcaceae</taxon>
        <taxon>Methylomonas</taxon>
    </lineage>
</organism>
<evidence type="ECO:0000313" key="10">
    <source>
        <dbReference type="Proteomes" id="UP000078476"/>
    </source>
</evidence>
<comment type="caution">
    <text evidence="9">The sequence shown here is derived from an EMBL/GenBank/DDBJ whole genome shotgun (WGS) entry which is preliminary data.</text>
</comment>
<accession>A0A177NW37</accession>
<keyword evidence="6" id="KW-0742">SOS response</keyword>
<evidence type="ECO:0000256" key="6">
    <source>
        <dbReference type="ARBA" id="ARBA00023236"/>
    </source>
</evidence>
<dbReference type="SUPFAM" id="SSF51306">
    <property type="entry name" value="LexA/Signal peptidase"/>
    <property type="match status" value="1"/>
</dbReference>
<protein>
    <submittedName>
        <fullName evidence="9">Peptidase S24/S26A/S26B</fullName>
    </submittedName>
</protein>
<evidence type="ECO:0000313" key="9">
    <source>
        <dbReference type="EMBL" id="OAI21300.1"/>
    </source>
</evidence>
<dbReference type="GO" id="GO:0009432">
    <property type="term" value="P:SOS response"/>
    <property type="evidence" value="ECO:0007669"/>
    <property type="project" value="UniProtKB-KW"/>
</dbReference>
<dbReference type="InterPro" id="IPR015927">
    <property type="entry name" value="Peptidase_S24_S26A/B/C"/>
</dbReference>
<dbReference type="PANTHER" id="PTHR33516">
    <property type="entry name" value="LEXA REPRESSOR"/>
    <property type="match status" value="1"/>
</dbReference>
<keyword evidence="3 7" id="KW-0378">Hydrolase</keyword>
<keyword evidence="5" id="KW-0234">DNA repair</keyword>
<dbReference type="InterPro" id="IPR050077">
    <property type="entry name" value="LexA_repressor"/>
</dbReference>
<dbReference type="InterPro" id="IPR036286">
    <property type="entry name" value="LexA/Signal_pep-like_sf"/>
</dbReference>
<dbReference type="InterPro" id="IPR039418">
    <property type="entry name" value="LexA-like"/>
</dbReference>
<dbReference type="STRING" id="980561.A1359_19465"/>